<evidence type="ECO:0008006" key="3">
    <source>
        <dbReference type="Google" id="ProtNLM"/>
    </source>
</evidence>
<sequence length="144" mass="16083">MLTLFGSNATADDAKDEAIKNDRKMLEGTWRLVSYEINGTKINEEYIKNFTVVNSTDGTWSLRSKGNEVIKGTSTIDPTQKPKTIVFIPSKGHGEGKRFNGIYILGEKTRKLCFASAGKDRPTEFTSTPGNEIFLATFEREKPK</sequence>
<accession>A0A517PY94</accession>
<dbReference type="EMBL" id="CP036266">
    <property type="protein sequence ID" value="QDT24357.1"/>
    <property type="molecule type" value="Genomic_DNA"/>
</dbReference>
<evidence type="ECO:0000313" key="1">
    <source>
        <dbReference type="EMBL" id="QDT24357.1"/>
    </source>
</evidence>
<proteinExistence type="predicted"/>
<dbReference type="Proteomes" id="UP000320421">
    <property type="component" value="Chromosome"/>
</dbReference>
<reference evidence="1 2" key="1">
    <citation type="submission" date="2019-02" db="EMBL/GenBank/DDBJ databases">
        <title>Deep-cultivation of Planctomycetes and their phenomic and genomic characterization uncovers novel biology.</title>
        <authorList>
            <person name="Wiegand S."/>
            <person name="Jogler M."/>
            <person name="Boedeker C."/>
            <person name="Pinto D."/>
            <person name="Vollmers J."/>
            <person name="Rivas-Marin E."/>
            <person name="Kohn T."/>
            <person name="Peeters S.H."/>
            <person name="Heuer A."/>
            <person name="Rast P."/>
            <person name="Oberbeckmann S."/>
            <person name="Bunk B."/>
            <person name="Jeske O."/>
            <person name="Meyerdierks A."/>
            <person name="Storesund J.E."/>
            <person name="Kallscheuer N."/>
            <person name="Luecker S."/>
            <person name="Lage O.M."/>
            <person name="Pohl T."/>
            <person name="Merkel B.J."/>
            <person name="Hornburger P."/>
            <person name="Mueller R.-W."/>
            <person name="Bruemmer F."/>
            <person name="Labrenz M."/>
            <person name="Spormann A.M."/>
            <person name="Op den Camp H."/>
            <person name="Overmann J."/>
            <person name="Amann R."/>
            <person name="Jetten M.S.M."/>
            <person name="Mascher T."/>
            <person name="Medema M.H."/>
            <person name="Devos D.P."/>
            <person name="Kaster A.-K."/>
            <person name="Ovreas L."/>
            <person name="Rohde M."/>
            <person name="Galperin M.Y."/>
            <person name="Jogler C."/>
        </authorList>
    </citation>
    <scope>NUCLEOTIDE SEQUENCE [LARGE SCALE GENOMIC DNA]</scope>
    <source>
        <strain evidence="1 2">HG66A1</strain>
    </source>
</reference>
<gene>
    <name evidence="1" type="ORF">HG66A1_61890</name>
</gene>
<keyword evidence="2" id="KW-1185">Reference proteome</keyword>
<dbReference type="InterPro" id="IPR017504">
    <property type="entry name" value="CHP03067_Planctomycetes"/>
</dbReference>
<evidence type="ECO:0000313" key="2">
    <source>
        <dbReference type="Proteomes" id="UP000320421"/>
    </source>
</evidence>
<dbReference type="AlphaFoldDB" id="A0A517PY94"/>
<organism evidence="1 2">
    <name type="scientific">Gimesia chilikensis</name>
    <dbReference type="NCBI Taxonomy" id="2605989"/>
    <lineage>
        <taxon>Bacteria</taxon>
        <taxon>Pseudomonadati</taxon>
        <taxon>Planctomycetota</taxon>
        <taxon>Planctomycetia</taxon>
        <taxon>Planctomycetales</taxon>
        <taxon>Planctomycetaceae</taxon>
        <taxon>Gimesia</taxon>
    </lineage>
</organism>
<protein>
    <recommendedName>
        <fullName evidence="3">TIGR03067 domain-containing protein</fullName>
    </recommendedName>
</protein>
<name>A0A517PY94_9PLAN</name>
<dbReference type="NCBIfam" id="TIGR03067">
    <property type="entry name" value="Planc_TIGR03067"/>
    <property type="match status" value="1"/>
</dbReference>